<protein>
    <submittedName>
        <fullName evidence="1">Uncharacterized protein</fullName>
    </submittedName>
</protein>
<dbReference type="EMBL" id="CP039339">
    <property type="protein sequence ID" value="QCX49293.1"/>
    <property type="molecule type" value="Genomic_DNA"/>
</dbReference>
<sequence length="62" mass="6630">MLKSAGAGIRHVVPAVSARRHAIEVCLDASIDESQVDATLRERPLCARLSENEAPPPCAHGR</sequence>
<name>A0AA92IE00_RALSL</name>
<reference evidence="1 2" key="1">
    <citation type="submission" date="2019-04" db="EMBL/GenBank/DDBJ databases">
        <title>Complete Genome of UW386 and Higher Quality Genome of UW700.</title>
        <authorList>
            <person name="Jacobs J."/>
            <person name="Perez A."/>
            <person name="Steidl O."/>
            <person name="Allen C."/>
        </authorList>
    </citation>
    <scope>NUCLEOTIDE SEQUENCE [LARGE SCALE GENOMIC DNA]</scope>
    <source>
        <strain evidence="1 2">UW386</strain>
    </source>
</reference>
<gene>
    <name evidence="1" type="ORF">E7Z57_09355</name>
</gene>
<dbReference type="Proteomes" id="UP000310553">
    <property type="component" value="Chromosome"/>
</dbReference>
<accession>A0AA92IE00</accession>
<evidence type="ECO:0000313" key="1">
    <source>
        <dbReference type="EMBL" id="QCX49293.1"/>
    </source>
</evidence>
<proteinExistence type="predicted"/>
<evidence type="ECO:0000313" key="2">
    <source>
        <dbReference type="Proteomes" id="UP000310553"/>
    </source>
</evidence>
<dbReference type="AlphaFoldDB" id="A0AA92IE00"/>
<organism evidence="1 2">
    <name type="scientific">Ralstonia solanacearum</name>
    <name type="common">Pseudomonas solanacearum</name>
    <dbReference type="NCBI Taxonomy" id="305"/>
    <lineage>
        <taxon>Bacteria</taxon>
        <taxon>Pseudomonadati</taxon>
        <taxon>Pseudomonadota</taxon>
        <taxon>Betaproteobacteria</taxon>
        <taxon>Burkholderiales</taxon>
        <taxon>Burkholderiaceae</taxon>
        <taxon>Ralstonia</taxon>
        <taxon>Ralstonia solanacearum species complex</taxon>
    </lineage>
</organism>